<feature type="chain" id="PRO_5020640671" description="Lipoprotein" evidence="1">
    <location>
        <begin position="22"/>
        <end position="179"/>
    </location>
</feature>
<accession>A0A4R6RNF6</accession>
<keyword evidence="3" id="KW-1185">Reference proteome</keyword>
<comment type="caution">
    <text evidence="2">The sequence shown here is derived from an EMBL/GenBank/DDBJ whole genome shotgun (WGS) entry which is preliminary data.</text>
</comment>
<dbReference type="PROSITE" id="PS51257">
    <property type="entry name" value="PROKAR_LIPOPROTEIN"/>
    <property type="match status" value="1"/>
</dbReference>
<sequence>MKLFAMWVVAGMALAASTLTAAAGCEAEFQGTWQTGETGDFTAEAFTRGPTCDRAVAVIVLRDPTGDIVHQEALPAGYVATLAGRAGADEMKSALAEWADPAKSAYQRAHELPKWPKGADATEGDFPFMAEEGIDRDAYEAIRKADGPVFCYVQGMESMSCLGIVDGVLRPLGVQMFPG</sequence>
<gene>
    <name evidence="2" type="ORF">EDD54_1496</name>
</gene>
<name>A0A4R6RNF6_9HYPH</name>
<dbReference type="RefSeq" id="WP_126535294.1">
    <property type="nucleotide sequence ID" value="NZ_BSPM01000008.1"/>
</dbReference>
<evidence type="ECO:0000313" key="2">
    <source>
        <dbReference type="EMBL" id="TDP87597.1"/>
    </source>
</evidence>
<dbReference type="EMBL" id="SNXY01000006">
    <property type="protein sequence ID" value="TDP87597.1"/>
    <property type="molecule type" value="Genomic_DNA"/>
</dbReference>
<proteinExistence type="predicted"/>
<feature type="signal peptide" evidence="1">
    <location>
        <begin position="1"/>
        <end position="21"/>
    </location>
</feature>
<dbReference type="Proteomes" id="UP000294547">
    <property type="component" value="Unassembled WGS sequence"/>
</dbReference>
<dbReference type="OrthoDB" id="7679318at2"/>
<evidence type="ECO:0000256" key="1">
    <source>
        <dbReference type="SAM" id="SignalP"/>
    </source>
</evidence>
<reference evidence="2 3" key="1">
    <citation type="submission" date="2019-03" db="EMBL/GenBank/DDBJ databases">
        <title>Genomic Encyclopedia of Type Strains, Phase IV (KMG-IV): sequencing the most valuable type-strain genomes for metagenomic binning, comparative biology and taxonomic classification.</title>
        <authorList>
            <person name="Goeker M."/>
        </authorList>
    </citation>
    <scope>NUCLEOTIDE SEQUENCE [LARGE SCALE GENOMIC DNA]</scope>
    <source>
        <strain evidence="2 3">DSM 102969</strain>
    </source>
</reference>
<organism evidence="2 3">
    <name type="scientific">Oharaeibacter diazotrophicus</name>
    <dbReference type="NCBI Taxonomy" id="1920512"/>
    <lineage>
        <taxon>Bacteria</taxon>
        <taxon>Pseudomonadati</taxon>
        <taxon>Pseudomonadota</taxon>
        <taxon>Alphaproteobacteria</taxon>
        <taxon>Hyphomicrobiales</taxon>
        <taxon>Pleomorphomonadaceae</taxon>
        <taxon>Oharaeibacter</taxon>
    </lineage>
</organism>
<keyword evidence="1" id="KW-0732">Signal</keyword>
<protein>
    <recommendedName>
        <fullName evidence="4">Lipoprotein</fullName>
    </recommendedName>
</protein>
<evidence type="ECO:0000313" key="3">
    <source>
        <dbReference type="Proteomes" id="UP000294547"/>
    </source>
</evidence>
<evidence type="ECO:0008006" key="4">
    <source>
        <dbReference type="Google" id="ProtNLM"/>
    </source>
</evidence>
<dbReference type="AlphaFoldDB" id="A0A4R6RNF6"/>